<feature type="compositionally biased region" description="Polar residues" evidence="1">
    <location>
        <begin position="74"/>
        <end position="84"/>
    </location>
</feature>
<dbReference type="EMBL" id="MU854129">
    <property type="protein sequence ID" value="KAK3933576.1"/>
    <property type="molecule type" value="Genomic_DNA"/>
</dbReference>
<comment type="caution">
    <text evidence="2">The sequence shown here is derived from an EMBL/GenBank/DDBJ whole genome shotgun (WGS) entry which is preliminary data.</text>
</comment>
<feature type="compositionally biased region" description="Basic and acidic residues" evidence="1">
    <location>
        <begin position="92"/>
        <end position="102"/>
    </location>
</feature>
<protein>
    <submittedName>
        <fullName evidence="2">Uncharacterized protein</fullName>
    </submittedName>
</protein>
<keyword evidence="3" id="KW-1185">Reference proteome</keyword>
<reference evidence="3" key="1">
    <citation type="journal article" date="2023" name="Mol. Phylogenet. Evol.">
        <title>Genome-scale phylogeny and comparative genomics of the fungal order Sordariales.</title>
        <authorList>
            <person name="Hensen N."/>
            <person name="Bonometti L."/>
            <person name="Westerberg I."/>
            <person name="Brannstrom I.O."/>
            <person name="Guillou S."/>
            <person name="Cros-Aarteil S."/>
            <person name="Calhoun S."/>
            <person name="Haridas S."/>
            <person name="Kuo A."/>
            <person name="Mondo S."/>
            <person name="Pangilinan J."/>
            <person name="Riley R."/>
            <person name="LaButti K."/>
            <person name="Andreopoulos B."/>
            <person name="Lipzen A."/>
            <person name="Chen C."/>
            <person name="Yan M."/>
            <person name="Daum C."/>
            <person name="Ng V."/>
            <person name="Clum A."/>
            <person name="Steindorff A."/>
            <person name="Ohm R.A."/>
            <person name="Martin F."/>
            <person name="Silar P."/>
            <person name="Natvig D.O."/>
            <person name="Lalanne C."/>
            <person name="Gautier V."/>
            <person name="Ament-Velasquez S.L."/>
            <person name="Kruys A."/>
            <person name="Hutchinson M.I."/>
            <person name="Powell A.J."/>
            <person name="Barry K."/>
            <person name="Miller A.N."/>
            <person name="Grigoriev I.V."/>
            <person name="Debuchy R."/>
            <person name="Gladieux P."/>
            <person name="Hiltunen Thoren M."/>
            <person name="Johannesson H."/>
        </authorList>
    </citation>
    <scope>NUCLEOTIDE SEQUENCE [LARGE SCALE GENOMIC DNA]</scope>
    <source>
        <strain evidence="3">CBS 340.73</strain>
    </source>
</reference>
<gene>
    <name evidence="2" type="ORF">QBC46DRAFT_401760</name>
</gene>
<feature type="region of interest" description="Disordered" evidence="1">
    <location>
        <begin position="62"/>
        <end position="102"/>
    </location>
</feature>
<evidence type="ECO:0000313" key="3">
    <source>
        <dbReference type="Proteomes" id="UP001303473"/>
    </source>
</evidence>
<organism evidence="2 3">
    <name type="scientific">Diplogelasinospora grovesii</name>
    <dbReference type="NCBI Taxonomy" id="303347"/>
    <lineage>
        <taxon>Eukaryota</taxon>
        <taxon>Fungi</taxon>
        <taxon>Dikarya</taxon>
        <taxon>Ascomycota</taxon>
        <taxon>Pezizomycotina</taxon>
        <taxon>Sordariomycetes</taxon>
        <taxon>Sordariomycetidae</taxon>
        <taxon>Sordariales</taxon>
        <taxon>Diplogelasinosporaceae</taxon>
        <taxon>Diplogelasinospora</taxon>
    </lineage>
</organism>
<proteinExistence type="predicted"/>
<dbReference type="Proteomes" id="UP001303473">
    <property type="component" value="Unassembled WGS sequence"/>
</dbReference>
<dbReference type="PANTHER" id="PTHR35043">
    <property type="entry name" value="TRANSCRIPTION FACTOR DOMAIN-CONTAINING PROTEIN"/>
    <property type="match status" value="1"/>
</dbReference>
<accession>A0AAN6RYW4</accession>
<evidence type="ECO:0000313" key="2">
    <source>
        <dbReference type="EMBL" id="KAK3933576.1"/>
    </source>
</evidence>
<sequence length="395" mass="43428">MAFSAIFPEFLVCCAIGQLQQARKLNKAWRKAWDDGGDKKECLGMAGAFFVVMGGYVITEEKPRARRNDDSHDSGNVAQTSEPSESPAGETSEPRSSHHDKAEDNIIRTLTASGMKQLLESGTLDKLIHEGVLTKKHFDHQKKDNIAKTLVSLQILWVVAQCAGRKIAGLPLTLLEIHILTQIPYGIVAYLCWWNKPLDVAVPIELPVSSSFLEWSAAKAEDYSGPYRYSYPLRGGGICGSNLSVFGQASFDFCWNLDATGERWSTVMGLLNGCVHGSAWVSHFPTTTEQWLWRAPCVGVGVMPTLTLIMVGRRDLLSFALMAFHRLAARGTCAVSDLVEEVIRAWREAVKQSSGGQRQTEGVAAMVSKLGAAFLYCGMWLRHMGVHELDPVPDG</sequence>
<evidence type="ECO:0000256" key="1">
    <source>
        <dbReference type="SAM" id="MobiDB-lite"/>
    </source>
</evidence>
<name>A0AAN6RYW4_9PEZI</name>
<feature type="compositionally biased region" description="Basic and acidic residues" evidence="1">
    <location>
        <begin position="62"/>
        <end position="73"/>
    </location>
</feature>
<dbReference type="PANTHER" id="PTHR35043:SF7">
    <property type="entry name" value="TRANSCRIPTION FACTOR DOMAIN-CONTAINING PROTEIN"/>
    <property type="match status" value="1"/>
</dbReference>
<dbReference type="AlphaFoldDB" id="A0AAN6RYW4"/>